<protein>
    <submittedName>
        <fullName evidence="1">Uncharacterized protein</fullName>
    </submittedName>
</protein>
<dbReference type="PATRIC" id="fig|1160705.3.peg.8113"/>
<dbReference type="AlphaFoldDB" id="L8P3N7"/>
<name>L8P3N7_STRVR</name>
<dbReference type="Proteomes" id="UP000011205">
    <property type="component" value="Unassembled WGS sequence"/>
</dbReference>
<comment type="caution">
    <text evidence="1">The sequence shown here is derived from an EMBL/GenBank/DDBJ whole genome shotgun (WGS) entry which is preliminary data.</text>
</comment>
<evidence type="ECO:0000313" key="2">
    <source>
        <dbReference type="Proteomes" id="UP000011205"/>
    </source>
</evidence>
<accession>L8P3N7</accession>
<proteinExistence type="predicted"/>
<dbReference type="EMBL" id="AMLP01000263">
    <property type="protein sequence ID" value="ELS50784.1"/>
    <property type="molecule type" value="Genomic_DNA"/>
</dbReference>
<gene>
    <name evidence="1" type="ORF">STVIR_8214</name>
</gene>
<reference evidence="1 2" key="1">
    <citation type="journal article" date="2013" name="Genome Announc.">
        <title>Draft Genome Sequence of Streptomyces viridochromogenes Strain Tu57, Producer of Avilamycin.</title>
        <authorList>
            <person name="Gruning B.A."/>
            <person name="Erxleben A."/>
            <person name="Hahnlein A."/>
            <person name="Gunther S."/>
        </authorList>
    </citation>
    <scope>NUCLEOTIDE SEQUENCE [LARGE SCALE GENOMIC DNA]</scope>
    <source>
        <strain evidence="1 2">Tue57</strain>
    </source>
</reference>
<sequence>MDPKSPHLPDLLGIWSDPLALMFPNGGEAAIGKRDATPG</sequence>
<organism evidence="1 2">
    <name type="scientific">Streptomyces viridochromogenes Tue57</name>
    <dbReference type="NCBI Taxonomy" id="1160705"/>
    <lineage>
        <taxon>Bacteria</taxon>
        <taxon>Bacillati</taxon>
        <taxon>Actinomycetota</taxon>
        <taxon>Actinomycetes</taxon>
        <taxon>Kitasatosporales</taxon>
        <taxon>Streptomycetaceae</taxon>
        <taxon>Streptomyces</taxon>
    </lineage>
</organism>
<evidence type="ECO:0000313" key="1">
    <source>
        <dbReference type="EMBL" id="ELS50784.1"/>
    </source>
</evidence>